<dbReference type="RefSeq" id="WP_073609664.1">
    <property type="nucleotide sequence ID" value="NZ_MRCG01000013.1"/>
</dbReference>
<evidence type="ECO:0000313" key="2">
    <source>
        <dbReference type="EMBL" id="OKH46438.1"/>
    </source>
</evidence>
<gene>
    <name evidence="2" type="ORF">NIES30_17240</name>
</gene>
<protein>
    <submittedName>
        <fullName evidence="2">Uncharacterized protein</fullName>
    </submittedName>
</protein>
<accession>A0A1U7J2M6</accession>
<name>A0A1U7J2M6_9CYAN</name>
<sequence>MDFAGCNPHRKKFLWERLIVNLLDTAVPLALFSTRQEAEQALHQLRDSGFHVGRVSAVAKSGEGLSVLTPDRDFDPDKTKPERAQDGAGAGAMAGAAVNNSCAHDRSVS</sequence>
<organism evidence="2 3">
    <name type="scientific">Phormidium tenue NIES-30</name>
    <dbReference type="NCBI Taxonomy" id="549789"/>
    <lineage>
        <taxon>Bacteria</taxon>
        <taxon>Bacillati</taxon>
        <taxon>Cyanobacteriota</taxon>
        <taxon>Cyanophyceae</taxon>
        <taxon>Oscillatoriophycideae</taxon>
        <taxon>Oscillatoriales</taxon>
        <taxon>Oscillatoriaceae</taxon>
        <taxon>Phormidium</taxon>
    </lineage>
</organism>
<evidence type="ECO:0000256" key="1">
    <source>
        <dbReference type="SAM" id="MobiDB-lite"/>
    </source>
</evidence>
<proteinExistence type="predicted"/>
<keyword evidence="3" id="KW-1185">Reference proteome</keyword>
<dbReference type="EMBL" id="MRCG01000013">
    <property type="protein sequence ID" value="OKH46438.1"/>
    <property type="molecule type" value="Genomic_DNA"/>
</dbReference>
<dbReference type="AlphaFoldDB" id="A0A1U7J2M6"/>
<evidence type="ECO:0000313" key="3">
    <source>
        <dbReference type="Proteomes" id="UP000185557"/>
    </source>
</evidence>
<comment type="caution">
    <text evidence="2">The sequence shown here is derived from an EMBL/GenBank/DDBJ whole genome shotgun (WGS) entry which is preliminary data.</text>
</comment>
<feature type="region of interest" description="Disordered" evidence="1">
    <location>
        <begin position="66"/>
        <end position="109"/>
    </location>
</feature>
<feature type="compositionally biased region" description="Basic and acidic residues" evidence="1">
    <location>
        <begin position="70"/>
        <end position="85"/>
    </location>
</feature>
<dbReference type="Proteomes" id="UP000185557">
    <property type="component" value="Unassembled WGS sequence"/>
</dbReference>
<reference evidence="2 3" key="1">
    <citation type="submission" date="2016-11" db="EMBL/GenBank/DDBJ databases">
        <title>Draft Genome Sequences of Nine Cyanobacterial Strains from Diverse Habitats.</title>
        <authorList>
            <person name="Zhu T."/>
            <person name="Hou S."/>
            <person name="Lu X."/>
            <person name="Hess W.R."/>
        </authorList>
    </citation>
    <scope>NUCLEOTIDE SEQUENCE [LARGE SCALE GENOMIC DNA]</scope>
    <source>
        <strain evidence="2 3">NIES-30</strain>
    </source>
</reference>